<proteinExistence type="predicted"/>
<dbReference type="Proteomes" id="UP000221165">
    <property type="component" value="Unassembled WGS sequence"/>
</dbReference>
<comment type="caution">
    <text evidence="2">The sequence shown here is derived from an EMBL/GenBank/DDBJ whole genome shotgun (WGS) entry which is preliminary data.</text>
</comment>
<keyword evidence="3" id="KW-1185">Reference proteome</keyword>
<feature type="region of interest" description="Disordered" evidence="1">
    <location>
        <begin position="1"/>
        <end position="74"/>
    </location>
</feature>
<accession>A0A2C6KGS5</accession>
<dbReference type="AlphaFoldDB" id="A0A2C6KGS5"/>
<reference evidence="2 3" key="1">
    <citation type="journal article" date="2017" name="Int. J. Parasitol.">
        <title>The genome of the protozoan parasite Cystoisospora suis and a reverse vaccinology approach to identify vaccine candidates.</title>
        <authorList>
            <person name="Palmieri N."/>
            <person name="Shrestha A."/>
            <person name="Ruttkowski B."/>
            <person name="Beck T."/>
            <person name="Vogl C."/>
            <person name="Tomley F."/>
            <person name="Blake D.P."/>
            <person name="Joachim A."/>
        </authorList>
    </citation>
    <scope>NUCLEOTIDE SEQUENCE [LARGE SCALE GENOMIC DNA]</scope>
    <source>
        <strain evidence="2 3">Wien I</strain>
    </source>
</reference>
<evidence type="ECO:0000256" key="1">
    <source>
        <dbReference type="SAM" id="MobiDB-lite"/>
    </source>
</evidence>
<protein>
    <submittedName>
        <fullName evidence="2">Uncharacterized protein</fullName>
    </submittedName>
</protein>
<dbReference type="VEuPathDB" id="ToxoDB:CSUI_010328"/>
<dbReference type="GeneID" id="94433644"/>
<evidence type="ECO:0000313" key="3">
    <source>
        <dbReference type="Proteomes" id="UP000221165"/>
    </source>
</evidence>
<gene>
    <name evidence="2" type="ORF">CSUI_010328</name>
</gene>
<dbReference type="RefSeq" id="XP_067917590.1">
    <property type="nucleotide sequence ID" value="XM_068070433.1"/>
</dbReference>
<feature type="compositionally biased region" description="Pro residues" evidence="1">
    <location>
        <begin position="21"/>
        <end position="36"/>
    </location>
</feature>
<feature type="compositionally biased region" description="Polar residues" evidence="1">
    <location>
        <begin position="1"/>
        <end position="10"/>
    </location>
</feature>
<evidence type="ECO:0000313" key="2">
    <source>
        <dbReference type="EMBL" id="PHJ15858.1"/>
    </source>
</evidence>
<sequence length="74" mass="8507">MVVQSESSSVRKMAFRFSECPPHPLSPGDRSPPPRVPSQHGYRQALPREEQLLSPATESRMRKTRRRGSMRRCT</sequence>
<name>A0A2C6KGS5_9APIC</name>
<organism evidence="2 3">
    <name type="scientific">Cystoisospora suis</name>
    <dbReference type="NCBI Taxonomy" id="483139"/>
    <lineage>
        <taxon>Eukaryota</taxon>
        <taxon>Sar</taxon>
        <taxon>Alveolata</taxon>
        <taxon>Apicomplexa</taxon>
        <taxon>Conoidasida</taxon>
        <taxon>Coccidia</taxon>
        <taxon>Eucoccidiorida</taxon>
        <taxon>Eimeriorina</taxon>
        <taxon>Sarcocystidae</taxon>
        <taxon>Cystoisospora</taxon>
    </lineage>
</organism>
<feature type="compositionally biased region" description="Basic residues" evidence="1">
    <location>
        <begin position="62"/>
        <end position="74"/>
    </location>
</feature>
<dbReference type="EMBL" id="MIGC01007149">
    <property type="protein sequence ID" value="PHJ15858.1"/>
    <property type="molecule type" value="Genomic_DNA"/>
</dbReference>